<gene>
    <name evidence="1" type="ORF">MM415A02228_0010</name>
</gene>
<proteinExistence type="predicted"/>
<accession>A0A6M3JYQ3</accession>
<sequence length="96" mass="11292">MKENIKVKVVINDRGYYELEGCPLYFKQPLCCQTIGCTCWNGYVFEDVYSYMDGETNSIKRIDYESSQWRKIDSKSNVIIADYVRCTYKGENDIIE</sequence>
<evidence type="ECO:0000313" key="1">
    <source>
        <dbReference type="EMBL" id="QJA73807.1"/>
    </source>
</evidence>
<dbReference type="AlphaFoldDB" id="A0A6M3JYQ3"/>
<dbReference type="EMBL" id="MT142054">
    <property type="protein sequence ID" value="QJA73807.1"/>
    <property type="molecule type" value="Genomic_DNA"/>
</dbReference>
<name>A0A6M3JYQ3_9ZZZZ</name>
<protein>
    <submittedName>
        <fullName evidence="1">Uncharacterized protein</fullName>
    </submittedName>
</protein>
<reference evidence="1" key="1">
    <citation type="submission" date="2020-03" db="EMBL/GenBank/DDBJ databases">
        <title>The deep terrestrial virosphere.</title>
        <authorList>
            <person name="Holmfeldt K."/>
            <person name="Nilsson E."/>
            <person name="Simone D."/>
            <person name="Lopez-Fernandez M."/>
            <person name="Wu X."/>
            <person name="de Brujin I."/>
            <person name="Lundin D."/>
            <person name="Andersson A."/>
            <person name="Bertilsson S."/>
            <person name="Dopson M."/>
        </authorList>
    </citation>
    <scope>NUCLEOTIDE SEQUENCE</scope>
    <source>
        <strain evidence="1">MM415A02228</strain>
    </source>
</reference>
<organism evidence="1">
    <name type="scientific">viral metagenome</name>
    <dbReference type="NCBI Taxonomy" id="1070528"/>
    <lineage>
        <taxon>unclassified sequences</taxon>
        <taxon>metagenomes</taxon>
        <taxon>organismal metagenomes</taxon>
    </lineage>
</organism>